<evidence type="ECO:0000256" key="1">
    <source>
        <dbReference type="SAM" id="MobiDB-lite"/>
    </source>
</evidence>
<sequence length="66" mass="7767">MQQRHPVKHSASLYQRLNEEAQRRRKEARGTPPGIERERLLRKARQADNASQMTEWLSSRGLRAPM</sequence>
<feature type="region of interest" description="Disordered" evidence="1">
    <location>
        <begin position="1"/>
        <end position="66"/>
    </location>
</feature>
<organism evidence="2 3">
    <name type="scientific">Bradyrhizobium erythrophlei</name>
    <dbReference type="NCBI Taxonomy" id="1437360"/>
    <lineage>
        <taxon>Bacteria</taxon>
        <taxon>Pseudomonadati</taxon>
        <taxon>Pseudomonadota</taxon>
        <taxon>Alphaproteobacteria</taxon>
        <taxon>Hyphomicrobiales</taxon>
        <taxon>Nitrobacteraceae</taxon>
        <taxon>Bradyrhizobium</taxon>
    </lineage>
</organism>
<gene>
    <name evidence="2" type="ORF">SAMN05444164_6864</name>
</gene>
<feature type="compositionally biased region" description="Polar residues" evidence="1">
    <location>
        <begin position="48"/>
        <end position="57"/>
    </location>
</feature>
<evidence type="ECO:0000313" key="3">
    <source>
        <dbReference type="Proteomes" id="UP000198992"/>
    </source>
</evidence>
<accession>A0A1H5G000</accession>
<evidence type="ECO:0000313" key="2">
    <source>
        <dbReference type="EMBL" id="SEE09062.1"/>
    </source>
</evidence>
<proteinExistence type="predicted"/>
<dbReference type="EMBL" id="FNTH01000001">
    <property type="protein sequence ID" value="SEE09062.1"/>
    <property type="molecule type" value="Genomic_DNA"/>
</dbReference>
<name>A0A1H5G000_9BRAD</name>
<reference evidence="2 3" key="1">
    <citation type="submission" date="2016-10" db="EMBL/GenBank/DDBJ databases">
        <authorList>
            <person name="de Groot N.N."/>
        </authorList>
    </citation>
    <scope>NUCLEOTIDE SEQUENCE [LARGE SCALE GENOMIC DNA]</scope>
    <source>
        <strain evidence="2 3">MT12</strain>
    </source>
</reference>
<dbReference type="Proteomes" id="UP000198992">
    <property type="component" value="Unassembled WGS sequence"/>
</dbReference>
<dbReference type="RefSeq" id="WP_092124189.1">
    <property type="nucleotide sequence ID" value="NZ_FNTH01000001.1"/>
</dbReference>
<protein>
    <submittedName>
        <fullName evidence="2">Uncharacterized protein</fullName>
    </submittedName>
</protein>
<dbReference type="OrthoDB" id="8128823at2"/>
<dbReference type="AlphaFoldDB" id="A0A1H5G000"/>